<dbReference type="GO" id="GO:0047828">
    <property type="term" value="F:D-lyxose ketol-isomerase activity"/>
    <property type="evidence" value="ECO:0007669"/>
    <property type="project" value="UniProtKB-EC"/>
</dbReference>
<organism evidence="9">
    <name type="scientific">Candidatus Moduliflexus flocculans</name>
    <dbReference type="NCBI Taxonomy" id="1499966"/>
    <lineage>
        <taxon>Bacteria</taxon>
        <taxon>Candidatus Moduliflexota</taxon>
        <taxon>Candidatus Moduliflexia</taxon>
        <taxon>Candidatus Moduliflexales</taxon>
        <taxon>Candidatus Moduliflexaceae</taxon>
    </lineage>
</organism>
<name>A0A081BNL3_9BACT</name>
<keyword evidence="2" id="KW-0479">Metal-binding</keyword>
<dbReference type="InterPro" id="IPR047581">
    <property type="entry name" value="EcSI_cupin"/>
</dbReference>
<dbReference type="EMBL" id="DF820458">
    <property type="protein sequence ID" value="GAK51979.1"/>
    <property type="molecule type" value="Genomic_DNA"/>
</dbReference>
<proteinExistence type="inferred from homology"/>
<dbReference type="Gene3D" id="2.60.120.10">
    <property type="entry name" value="Jelly Rolls"/>
    <property type="match status" value="1"/>
</dbReference>
<keyword evidence="4" id="KW-0413">Isomerase</keyword>
<dbReference type="CDD" id="cd20309">
    <property type="entry name" value="cupin_EcSI"/>
    <property type="match status" value="1"/>
</dbReference>
<dbReference type="GO" id="GO:0046872">
    <property type="term" value="F:metal ion binding"/>
    <property type="evidence" value="ECO:0007669"/>
    <property type="project" value="UniProtKB-KW"/>
</dbReference>
<evidence type="ECO:0000256" key="6">
    <source>
        <dbReference type="ARBA" id="ARBA00044907"/>
    </source>
</evidence>
<dbReference type="Proteomes" id="UP000030700">
    <property type="component" value="Unassembled WGS sequence"/>
</dbReference>
<evidence type="ECO:0000256" key="1">
    <source>
        <dbReference type="ARBA" id="ARBA00001936"/>
    </source>
</evidence>
<evidence type="ECO:0000256" key="3">
    <source>
        <dbReference type="ARBA" id="ARBA00023211"/>
    </source>
</evidence>
<reference evidence="9" key="1">
    <citation type="journal article" date="2015" name="PeerJ">
        <title>First genomic representation of candidate bacterial phylum KSB3 points to enhanced environmental sensing as a trigger of wastewater bulking.</title>
        <authorList>
            <person name="Sekiguchi Y."/>
            <person name="Ohashi A."/>
            <person name="Parks D.H."/>
            <person name="Yamauchi T."/>
            <person name="Tyson G.W."/>
            <person name="Hugenholtz P."/>
        </authorList>
    </citation>
    <scope>NUCLEOTIDE SEQUENCE [LARGE SCALE GENOMIC DNA]</scope>
</reference>
<comment type="similarity">
    <text evidence="7">Belongs to the D-lyxose ketol-isomerase family.</text>
</comment>
<keyword evidence="10" id="KW-1185">Reference proteome</keyword>
<dbReference type="InterPro" id="IPR014710">
    <property type="entry name" value="RmlC-like_jellyroll"/>
</dbReference>
<comment type="catalytic activity">
    <reaction evidence="6">
        <text>D-lyxose = D-xylulose</text>
        <dbReference type="Rhea" id="RHEA:14201"/>
        <dbReference type="ChEBI" id="CHEBI:16789"/>
        <dbReference type="ChEBI" id="CHEBI:17140"/>
        <dbReference type="EC" id="5.3.1.15"/>
    </reaction>
</comment>
<keyword evidence="3" id="KW-0464">Manganese</keyword>
<protein>
    <recommendedName>
        <fullName evidence="8">D-lyxose ketol-isomerase</fullName>
        <ecNumber evidence="8">5.3.1.15</ecNumber>
    </recommendedName>
</protein>
<evidence type="ECO:0000313" key="10">
    <source>
        <dbReference type="Proteomes" id="UP000030700"/>
    </source>
</evidence>
<evidence type="ECO:0000256" key="4">
    <source>
        <dbReference type="ARBA" id="ARBA00023235"/>
    </source>
</evidence>
<dbReference type="STRING" id="1499966.U14_03225"/>
<evidence type="ECO:0000256" key="2">
    <source>
        <dbReference type="ARBA" id="ARBA00022723"/>
    </source>
</evidence>
<sequence length="228" mass="26011">MKRSEINAIMREADAFIKRQGFYLPPFAYWTPSDWANKGEEVREIVDNALGWDITDFGKGNYAEFGLFLFTVRNGSPDNLKTGKGKIYAEKLMIVRERQKTPMHFHWNKIEDIINRGGGRFLLQLYNSTPEGELADTDVVVSVDGVKQTIPAGGKITLLPGESITLEQYMYHTFWAEGGQVLVGEVSAVNDDHHDNRFHAPIGRFPDVEEDEEPLHLLVNDYAKYYRP</sequence>
<dbReference type="AlphaFoldDB" id="A0A081BNL3"/>
<dbReference type="Pfam" id="PF07385">
    <property type="entry name" value="Lyx_isomer"/>
    <property type="match status" value="1"/>
</dbReference>
<evidence type="ECO:0000256" key="5">
    <source>
        <dbReference type="ARBA" id="ARBA00023277"/>
    </source>
</evidence>
<comment type="cofactor">
    <cofactor evidence="1">
        <name>Mn(2+)</name>
        <dbReference type="ChEBI" id="CHEBI:29035"/>
    </cofactor>
</comment>
<keyword evidence="5" id="KW-0119">Carbohydrate metabolism</keyword>
<evidence type="ECO:0000256" key="7">
    <source>
        <dbReference type="ARBA" id="ARBA00044951"/>
    </source>
</evidence>
<accession>A0A081BNL3</accession>
<dbReference type="HOGENOM" id="CLU_1204311_0_0_0"/>
<evidence type="ECO:0000313" key="9">
    <source>
        <dbReference type="EMBL" id="GAK51979.1"/>
    </source>
</evidence>
<evidence type="ECO:0000256" key="8">
    <source>
        <dbReference type="ARBA" id="ARBA00044972"/>
    </source>
</evidence>
<gene>
    <name evidence="9" type="ORF">U14_03225</name>
</gene>
<dbReference type="EC" id="5.3.1.15" evidence="8"/>
<dbReference type="InterPro" id="IPR010864">
    <property type="entry name" value="D-lyxose_isomer"/>
</dbReference>